<organism evidence="1 2">
    <name type="scientific">Streptomyces labedae</name>
    <dbReference type="NCBI Taxonomy" id="285569"/>
    <lineage>
        <taxon>Bacteria</taxon>
        <taxon>Bacillati</taxon>
        <taxon>Actinomycetota</taxon>
        <taxon>Actinomycetes</taxon>
        <taxon>Kitasatosporales</taxon>
        <taxon>Streptomycetaceae</taxon>
        <taxon>Streptomyces</taxon>
    </lineage>
</organism>
<dbReference type="Proteomes" id="UP001500728">
    <property type="component" value="Unassembled WGS sequence"/>
</dbReference>
<evidence type="ECO:0008006" key="3">
    <source>
        <dbReference type="Google" id="ProtNLM"/>
    </source>
</evidence>
<proteinExistence type="predicted"/>
<keyword evidence="2" id="KW-1185">Reference proteome</keyword>
<reference evidence="2" key="1">
    <citation type="journal article" date="2019" name="Int. J. Syst. Evol. Microbiol.">
        <title>The Global Catalogue of Microorganisms (GCM) 10K type strain sequencing project: providing services to taxonomists for standard genome sequencing and annotation.</title>
        <authorList>
            <consortium name="The Broad Institute Genomics Platform"/>
            <consortium name="The Broad Institute Genome Sequencing Center for Infectious Disease"/>
            <person name="Wu L."/>
            <person name="Ma J."/>
        </authorList>
    </citation>
    <scope>NUCLEOTIDE SEQUENCE [LARGE SCALE GENOMIC DNA]</scope>
    <source>
        <strain evidence="2">JCM 9381</strain>
    </source>
</reference>
<gene>
    <name evidence="1" type="ORF">GCM10010469_01240</name>
</gene>
<accession>A0ABP6QQM6</accession>
<comment type="caution">
    <text evidence="1">The sequence shown here is derived from an EMBL/GenBank/DDBJ whole genome shotgun (WGS) entry which is preliminary data.</text>
</comment>
<evidence type="ECO:0000313" key="2">
    <source>
        <dbReference type="Proteomes" id="UP001500728"/>
    </source>
</evidence>
<sequence>MLRALAAGQGLAALSAGATSALLVVLVRDRLGLGPAGYGLALA</sequence>
<name>A0ABP6QQM6_9ACTN</name>
<protein>
    <recommendedName>
        <fullName evidence="3">MFS transporter</fullName>
    </recommendedName>
</protein>
<dbReference type="EMBL" id="BAAAUW010000001">
    <property type="protein sequence ID" value="GAA3245819.1"/>
    <property type="molecule type" value="Genomic_DNA"/>
</dbReference>
<evidence type="ECO:0000313" key="1">
    <source>
        <dbReference type="EMBL" id="GAA3245819.1"/>
    </source>
</evidence>